<organism evidence="1 2">
    <name type="scientific">Rangifer tarandus platyrhynchus</name>
    <name type="common">Svalbard reindeer</name>
    <dbReference type="NCBI Taxonomy" id="3082113"/>
    <lineage>
        <taxon>Eukaryota</taxon>
        <taxon>Metazoa</taxon>
        <taxon>Chordata</taxon>
        <taxon>Craniata</taxon>
        <taxon>Vertebrata</taxon>
        <taxon>Euteleostomi</taxon>
        <taxon>Mammalia</taxon>
        <taxon>Eutheria</taxon>
        <taxon>Laurasiatheria</taxon>
        <taxon>Artiodactyla</taxon>
        <taxon>Ruminantia</taxon>
        <taxon>Pecora</taxon>
        <taxon>Cervidae</taxon>
        <taxon>Odocoileinae</taxon>
        <taxon>Rangifer</taxon>
    </lineage>
</organism>
<evidence type="ECO:0000313" key="1">
    <source>
        <dbReference type="EMBL" id="CAI9156792.1"/>
    </source>
</evidence>
<accession>A0ABN8Y896</accession>
<keyword evidence="2" id="KW-1185">Reference proteome</keyword>
<reference evidence="1" key="1">
    <citation type="submission" date="2023-04" db="EMBL/GenBank/DDBJ databases">
        <authorList>
            <consortium name="ELIXIR-Norway"/>
        </authorList>
    </citation>
    <scope>NUCLEOTIDE SEQUENCE [LARGE SCALE GENOMIC DNA]</scope>
</reference>
<evidence type="ECO:0000313" key="2">
    <source>
        <dbReference type="Proteomes" id="UP001176941"/>
    </source>
</evidence>
<gene>
    <name evidence="1" type="ORF">MRATA1EN1_LOCUS5754</name>
</gene>
<dbReference type="EMBL" id="OX459951">
    <property type="protein sequence ID" value="CAI9156792.1"/>
    <property type="molecule type" value="Genomic_DNA"/>
</dbReference>
<name>A0ABN8Y896_RANTA</name>
<dbReference type="Proteomes" id="UP001176941">
    <property type="component" value="Chromosome 15"/>
</dbReference>
<sequence length="149" mass="16281">MAGNAHGCSSRISEHPPVFQLTSLGACVRLKELNACALNTPDCKEGWDYLKNKLTLRSRCAFLILASYLPALPSPSHDSRPFVIYKDPQASSHTVLFEPLGVTELIIPKLEQCIQTLDADASLSSPLIAKPAHSAKELLRSFTALFTVF</sequence>
<protein>
    <submittedName>
        <fullName evidence="1">Uncharacterized protein</fullName>
    </submittedName>
</protein>
<proteinExistence type="predicted"/>